<keyword evidence="4" id="KW-1185">Reference proteome</keyword>
<dbReference type="PROSITE" id="PS50940">
    <property type="entry name" value="CHIT_BIND_II"/>
    <property type="match status" value="2"/>
</dbReference>
<evidence type="ECO:0000313" key="4">
    <source>
        <dbReference type="Proteomes" id="UP001292094"/>
    </source>
</evidence>
<dbReference type="EMBL" id="JAWZYT010001562">
    <property type="protein sequence ID" value="KAK4311052.1"/>
    <property type="molecule type" value="Genomic_DNA"/>
</dbReference>
<reference evidence="3" key="1">
    <citation type="submission" date="2023-11" db="EMBL/GenBank/DDBJ databases">
        <title>Genome assemblies of two species of porcelain crab, Petrolisthes cinctipes and Petrolisthes manimaculis (Anomura: Porcellanidae).</title>
        <authorList>
            <person name="Angst P."/>
        </authorList>
    </citation>
    <scope>NUCLEOTIDE SEQUENCE</scope>
    <source>
        <strain evidence="3">PB745_02</strain>
        <tissue evidence="3">Gill</tissue>
    </source>
</reference>
<evidence type="ECO:0000259" key="2">
    <source>
        <dbReference type="PROSITE" id="PS50940"/>
    </source>
</evidence>
<dbReference type="SUPFAM" id="SSF57850">
    <property type="entry name" value="RING/U-box"/>
    <property type="match status" value="1"/>
</dbReference>
<sequence>MWKALLLVTVLTVAVKEAASWNACEGVASGTRCSSCTNLSVCSEGVTLVVANCQPGTVCGEGADESGSCYSIDSTPRQTTTPDLSSCLCSGPYPSFMADGYDDTKYMLCLSETNTLSLSCPDGQVFVEEENVCKAPPPTTTPRPIVCTEQGVFPVLDACTSYYACYPNPLGGFMASDVIPCETTGHIFNPIESICVDPSVPLPVKPTACEEGSIIVPDAIECNAFYVCAGTIVVGEAICCPSDQVFNPDSVVCENTTAVITVNSDLEEKQTWFDSIATPLLQSCTTSTHKFAPCVNIKTSAEFSHSKMPRLRKILTEFAEKPQPQGEAKPEVEIKVFEESENHKTYLVKLDKHFGFSITTFKEEKDASLVREETKVVFIAVDVTGSMGGIINDISKQISTILKLSSTLLPVKIILALYSDFEDNPKDDIIAASLQFIHVSSEIEASKALLKYWNTHVNAFGGGDSPEMNLTLMATIIQYYSGILNTTYDNHCFEVIGTEVTCQGVVSDTVNCAIIQVSDAENRDPVAVPDVRCSTQAKLEVQCLNKFFSSCTKWSDVDRWYRQNNVPYISIHVGSIDFMANSRENFRVGPSCVLIFSQVEHQVSSRLGSFIVALITCLLGMTSLEIITLYEKDFLIPLLEDKHQFPQEYIREFGSNEKAEALKLTAVEILWFEKIGQVPEYSSGKVMLEQLGMEDETKKEYYYNLCMEVARSDYFSVMISNPVFAEIVTALKTTWNHKQLQEFTNGMSERLNMCSEEEKESYSRWRESCKTLGVSTAALITKLIITPIQEDEEFEIVRLKDETARDTKSSISDFNLQQPKCVEALYKFVKGLQVKKTTKDALKSELDQYTLSKDSGGIITFTPVIDVSALPESVIAEAESEKNETFNLNALGLRGILRLYNSKLYLMGTSLTAFAMMCVICARRGKKGSYQRVGEMGEKYLASLRQKGVNWLKDKYTPGKIKPEACGALYSMVMRPFWELHADEAKSNVRHNLLTVKCWRYMNIMAVMHLTVYNDVKLPVLQMKKTLQCRNFSVLPSMLVRVSDQIKARHCVVCKRCGNYNFRGATLMDVCIMCMYGEHLFFKCKTAREEKEEATDSKKLMLRNCIRESNTRANFNGEMYCKKCCSYDDCTGGGDDDEGLKKHTVSFLVCEKCCCTYALSNEKDLKRTAVCFVCIFVDTLRQKFQNGQKDLESFLGDLSNPTLMVIQMNIIMACEEGNARLTDQSTFWSWLKETMESRHQTSMGQQSNKQSENMLKKLCGMKMTGDQNLCGMKISGDREKDKVIESRDATQNPDVAVPIIPRLPRRQKKMTKARRRREYKGRQKTLPVKERMEYIDKRREKRKKRRDIIAEKQAQAKELMQSSAHEDLLRRVRDAFTRTCHKCRMSVVCSPESMWEGCLVCDGLVDPTTSSHFQQVNKPLSDVVPLQLLNSLVLNDVGVKLSADSWKDLKKVSSIGQFFRFVEIVSSDDAGENEGCENEAIDDVDDREKISQDNNEEAVVVDDDDKKKILPEKVHFCGSPFNYNFIYNHLMMLKNGLEGKDLSSKKINEMKGFSGNLRNIWVWIGAKHNITNAIEDITEEESTFFRGVLNALSEGMFDNLRHEFEDSPNVIYNVCHKCLQLKLVPENQVALPAACGAPQQPIPADVIRFVCEDCSSKMVMKTEMSADGCYPDNTIEAALYTLQRANISTDTAGPDSECVSSKEVVRHCPVCKHDIVKEGGCLVMNCPVQSCRGEFCFICGLQSDDDEPGNVYTHLSRIHNVNYFGDLSEQQDLPILNLELVQTASGSQYLYVFDIDKYYFDTVTLKLERR</sequence>
<dbReference type="InterPro" id="IPR036508">
    <property type="entry name" value="Chitin-bd_dom_sf"/>
</dbReference>
<dbReference type="SUPFAM" id="SSF57625">
    <property type="entry name" value="Invertebrate chitin-binding proteins"/>
    <property type="match status" value="2"/>
</dbReference>
<dbReference type="Gene3D" id="1.20.120.1750">
    <property type="match status" value="1"/>
</dbReference>
<feature type="signal peptide" evidence="1">
    <location>
        <begin position="1"/>
        <end position="20"/>
    </location>
</feature>
<feature type="domain" description="Chitin-binding type-2" evidence="2">
    <location>
        <begin position="86"/>
        <end position="149"/>
    </location>
</feature>
<dbReference type="GO" id="GO:0008061">
    <property type="term" value="F:chitin binding"/>
    <property type="evidence" value="ECO:0007669"/>
    <property type="project" value="InterPro"/>
</dbReference>
<protein>
    <recommendedName>
        <fullName evidence="2">Chitin-binding type-2 domain-containing protein</fullName>
    </recommendedName>
</protein>
<evidence type="ECO:0000256" key="1">
    <source>
        <dbReference type="SAM" id="SignalP"/>
    </source>
</evidence>
<dbReference type="CDD" id="cd20336">
    <property type="entry name" value="Rcat_RBR"/>
    <property type="match status" value="1"/>
</dbReference>
<keyword evidence="1" id="KW-0732">Signal</keyword>
<accession>A0AAE1PPR5</accession>
<dbReference type="Proteomes" id="UP001292094">
    <property type="component" value="Unassembled WGS sequence"/>
</dbReference>
<dbReference type="SMART" id="SM00494">
    <property type="entry name" value="ChtBD2"/>
    <property type="match status" value="3"/>
</dbReference>
<organism evidence="3 4">
    <name type="scientific">Petrolisthes manimaculis</name>
    <dbReference type="NCBI Taxonomy" id="1843537"/>
    <lineage>
        <taxon>Eukaryota</taxon>
        <taxon>Metazoa</taxon>
        <taxon>Ecdysozoa</taxon>
        <taxon>Arthropoda</taxon>
        <taxon>Crustacea</taxon>
        <taxon>Multicrustacea</taxon>
        <taxon>Malacostraca</taxon>
        <taxon>Eumalacostraca</taxon>
        <taxon>Eucarida</taxon>
        <taxon>Decapoda</taxon>
        <taxon>Pleocyemata</taxon>
        <taxon>Anomura</taxon>
        <taxon>Galatheoidea</taxon>
        <taxon>Porcellanidae</taxon>
        <taxon>Petrolisthes</taxon>
    </lineage>
</organism>
<proteinExistence type="predicted"/>
<comment type="caution">
    <text evidence="3">The sequence shown here is derived from an EMBL/GenBank/DDBJ whole genome shotgun (WGS) entry which is preliminary data.</text>
</comment>
<evidence type="ECO:0000313" key="3">
    <source>
        <dbReference type="EMBL" id="KAK4311052.1"/>
    </source>
</evidence>
<feature type="chain" id="PRO_5042047560" description="Chitin-binding type-2 domain-containing protein" evidence="1">
    <location>
        <begin position="21"/>
        <end position="1810"/>
    </location>
</feature>
<feature type="domain" description="Chitin-binding type-2" evidence="2">
    <location>
        <begin position="206"/>
        <end position="264"/>
    </location>
</feature>
<dbReference type="GO" id="GO:0005576">
    <property type="term" value="C:extracellular region"/>
    <property type="evidence" value="ECO:0007669"/>
    <property type="project" value="InterPro"/>
</dbReference>
<dbReference type="InterPro" id="IPR002557">
    <property type="entry name" value="Chitin-bd_dom"/>
</dbReference>
<name>A0AAE1PPR5_9EUCA</name>
<gene>
    <name evidence="3" type="ORF">Pmani_017431</name>
</gene>